<feature type="signal peptide" evidence="1">
    <location>
        <begin position="1"/>
        <end position="19"/>
    </location>
</feature>
<gene>
    <name evidence="3" type="ORF">Naga_100101g12</name>
</gene>
<dbReference type="InterPro" id="IPR000008">
    <property type="entry name" value="C2_dom"/>
</dbReference>
<dbReference type="OrthoDB" id="185317at2759"/>
<name>W7TNA7_9STRA</name>
<keyword evidence="1" id="KW-0732">Signal</keyword>
<dbReference type="InterPro" id="IPR035892">
    <property type="entry name" value="C2_domain_sf"/>
</dbReference>
<dbReference type="GO" id="GO:0006629">
    <property type="term" value="P:lipid metabolic process"/>
    <property type="evidence" value="ECO:0007669"/>
    <property type="project" value="InterPro"/>
</dbReference>
<reference evidence="3 4" key="1">
    <citation type="journal article" date="2014" name="Mol. Plant">
        <title>Chromosome Scale Genome Assembly and Transcriptome Profiling of Nannochloropsis gaditana in Nitrogen Depletion.</title>
        <authorList>
            <person name="Corteggiani Carpinelli E."/>
            <person name="Telatin A."/>
            <person name="Vitulo N."/>
            <person name="Forcato C."/>
            <person name="D'Angelo M."/>
            <person name="Schiavon R."/>
            <person name="Vezzi A."/>
            <person name="Giacometti G.M."/>
            <person name="Morosinotto T."/>
            <person name="Valle G."/>
        </authorList>
    </citation>
    <scope>NUCLEOTIDE SEQUENCE [LARGE SCALE GENOMIC DNA]</scope>
    <source>
        <strain evidence="3 4">B-31</strain>
    </source>
</reference>
<dbReference type="InterPro" id="IPR029058">
    <property type="entry name" value="AB_hydrolase_fold"/>
</dbReference>
<dbReference type="PANTHER" id="PTHR47759">
    <property type="entry name" value="OS04G0509100 PROTEIN"/>
    <property type="match status" value="1"/>
</dbReference>
<proteinExistence type="predicted"/>
<dbReference type="Gene3D" id="2.60.40.150">
    <property type="entry name" value="C2 domain"/>
    <property type="match status" value="1"/>
</dbReference>
<evidence type="ECO:0000313" key="4">
    <source>
        <dbReference type="Proteomes" id="UP000019335"/>
    </source>
</evidence>
<dbReference type="PROSITE" id="PS50004">
    <property type="entry name" value="C2"/>
    <property type="match status" value="1"/>
</dbReference>
<dbReference type="InterPro" id="IPR002921">
    <property type="entry name" value="Fungal_lipase-type"/>
</dbReference>
<comment type="caution">
    <text evidence="3">The sequence shown here is derived from an EMBL/GenBank/DDBJ whole genome shotgun (WGS) entry which is preliminary data.</text>
</comment>
<evidence type="ECO:0000259" key="2">
    <source>
        <dbReference type="PROSITE" id="PS50004"/>
    </source>
</evidence>
<keyword evidence="4" id="KW-1185">Reference proteome</keyword>
<organism evidence="3 4">
    <name type="scientific">Nannochloropsis gaditana</name>
    <dbReference type="NCBI Taxonomy" id="72520"/>
    <lineage>
        <taxon>Eukaryota</taxon>
        <taxon>Sar</taxon>
        <taxon>Stramenopiles</taxon>
        <taxon>Ochrophyta</taxon>
        <taxon>Eustigmatophyceae</taxon>
        <taxon>Eustigmatales</taxon>
        <taxon>Monodopsidaceae</taxon>
        <taxon>Nannochloropsis</taxon>
    </lineage>
</organism>
<sequence>MMKTLVSCAVLLLQPFAYSFFPAARQHYPPHRDLHRREPCLSFSAFIDDSLKASEHPSDELPPKSYFFDAPKAVRLAAFSFAAYGKPSGSRWLRLSDGTDLGFQSDDLVRNNFKSLLLVHILQARNLPEEQGGLLEKALSGSGCDPYVVSAVNNSWGADLAITSAKTANSNPDFFQRFFLYVEDPTTASLNLTVKDRNLLKGDDVIGSCQVPLRLLEEKIGDDVPPAQGILEWSGILDIESAVPNTKSSGTIEIELQLVPLDGNAVDKDDRNLDDPDIENMKSITLTPTGPKSVLEGIDWNELGSRVGGVATGLGRYQFACFLTNEETDTQGGIWYDWKAKEIIISFRGTQMEWKDLLTDMAIYQEGLDGPDDRRLVHAGFRRAFRSIRGGVVQALQFIAPDLIVDGWTVDVCGHSLGGALACLMAYELDRRMPALSEGGRLHVYSFGAPRVGNTAFCDEYDVRLKEVTFRIVNGLDIVARMPRGTGRSAVLMEYNHCGRTVLLTETEEGQFRVWVEGESEGVCPLKEGDAFASTTDKSVSDLRAIAMKGKGDKELEFQLPISKATFSNGTTASVQEMLRAAGNLTNLEAMLSFKPSTDILASFSGSPSSWPPSGPFGQLSLQTDLFQVANAVFGTALNSTAFIGKSLGLNETFIDSELNLIKGLVYGEALAHHMEPLYYLALEKAFGAAMKMDSARKEHWDEDQR</sequence>
<accession>W7TNA7</accession>
<dbReference type="PANTHER" id="PTHR47759:SF2">
    <property type="entry name" value="TRIGLYCERIDE LIPASE"/>
    <property type="match status" value="1"/>
</dbReference>
<dbReference type="SUPFAM" id="SSF53474">
    <property type="entry name" value="alpha/beta-Hydrolases"/>
    <property type="match status" value="1"/>
</dbReference>
<dbReference type="Pfam" id="PF00168">
    <property type="entry name" value="C2"/>
    <property type="match status" value="1"/>
</dbReference>
<dbReference type="CDD" id="cd00519">
    <property type="entry name" value="Lipase_3"/>
    <property type="match status" value="1"/>
</dbReference>
<feature type="domain" description="C2" evidence="2">
    <location>
        <begin position="96"/>
        <end position="234"/>
    </location>
</feature>
<dbReference type="CDD" id="cd00030">
    <property type="entry name" value="C2"/>
    <property type="match status" value="1"/>
</dbReference>
<dbReference type="SUPFAM" id="SSF49562">
    <property type="entry name" value="C2 domain (Calcium/lipid-binding domain, CaLB)"/>
    <property type="match status" value="1"/>
</dbReference>
<dbReference type="Gene3D" id="3.40.50.1820">
    <property type="entry name" value="alpha/beta hydrolase"/>
    <property type="match status" value="1"/>
</dbReference>
<dbReference type="EMBL" id="AZIL01000431">
    <property type="protein sequence ID" value="EWM27527.1"/>
    <property type="molecule type" value="Genomic_DNA"/>
</dbReference>
<evidence type="ECO:0000256" key="1">
    <source>
        <dbReference type="SAM" id="SignalP"/>
    </source>
</evidence>
<feature type="chain" id="PRO_5004901042" evidence="1">
    <location>
        <begin position="20"/>
        <end position="706"/>
    </location>
</feature>
<protein>
    <submittedName>
        <fullName evidence="3">Lipase, class 3</fullName>
    </submittedName>
</protein>
<dbReference type="AlphaFoldDB" id="W7TNA7"/>
<dbReference type="SMART" id="SM00239">
    <property type="entry name" value="C2"/>
    <property type="match status" value="1"/>
</dbReference>
<dbReference type="Pfam" id="PF01764">
    <property type="entry name" value="Lipase_3"/>
    <property type="match status" value="1"/>
</dbReference>
<dbReference type="Proteomes" id="UP000019335">
    <property type="component" value="Chromosome 6"/>
</dbReference>
<evidence type="ECO:0000313" key="3">
    <source>
        <dbReference type="EMBL" id="EWM27527.1"/>
    </source>
</evidence>